<proteinExistence type="predicted"/>
<evidence type="ECO:0000256" key="1">
    <source>
        <dbReference type="SAM" id="SignalP"/>
    </source>
</evidence>
<protein>
    <submittedName>
        <fullName evidence="2">DUF541 domain-containing protein</fullName>
    </submittedName>
</protein>
<dbReference type="PANTHER" id="PTHR34387:SF1">
    <property type="entry name" value="PERIPLASMIC IMMUNOGENIC PROTEIN"/>
    <property type="match status" value="1"/>
</dbReference>
<reference evidence="2 3" key="1">
    <citation type="submission" date="2019-10" db="EMBL/GenBank/DDBJ databases">
        <title>Two novel species isolated from a subtropical stream in China.</title>
        <authorList>
            <person name="Lu H."/>
        </authorList>
    </citation>
    <scope>NUCLEOTIDE SEQUENCE [LARGE SCALE GENOMIC DNA]</scope>
    <source>
        <strain evidence="2 3">FT103W</strain>
    </source>
</reference>
<feature type="chain" id="PRO_5032516198" evidence="1">
    <location>
        <begin position="19"/>
        <end position="242"/>
    </location>
</feature>
<keyword evidence="3" id="KW-1185">Reference proteome</keyword>
<dbReference type="Gene3D" id="3.30.70.2970">
    <property type="entry name" value="Protein of unknown function (DUF541), domain 2"/>
    <property type="match status" value="1"/>
</dbReference>
<comment type="caution">
    <text evidence="2">The sequence shown here is derived from an EMBL/GenBank/DDBJ whole genome shotgun (WGS) entry which is preliminary data.</text>
</comment>
<dbReference type="InterPro" id="IPR007497">
    <property type="entry name" value="SIMPL/DUF541"/>
</dbReference>
<accession>A0A843SFJ6</accession>
<dbReference type="Gene3D" id="3.30.110.170">
    <property type="entry name" value="Protein of unknown function (DUF541), domain 1"/>
    <property type="match status" value="1"/>
</dbReference>
<gene>
    <name evidence="2" type="ORF">GEV01_20730</name>
</gene>
<evidence type="ECO:0000313" key="2">
    <source>
        <dbReference type="EMBL" id="MQA21942.1"/>
    </source>
</evidence>
<dbReference type="AlphaFoldDB" id="A0A843SFJ6"/>
<dbReference type="Proteomes" id="UP000444318">
    <property type="component" value="Unassembled WGS sequence"/>
</dbReference>
<keyword evidence="1" id="KW-0732">Signal</keyword>
<organism evidence="2 3">
    <name type="scientific">Rugamonas rivuli</name>
    <dbReference type="NCBI Taxonomy" id="2743358"/>
    <lineage>
        <taxon>Bacteria</taxon>
        <taxon>Pseudomonadati</taxon>
        <taxon>Pseudomonadota</taxon>
        <taxon>Betaproteobacteria</taxon>
        <taxon>Burkholderiales</taxon>
        <taxon>Oxalobacteraceae</taxon>
        <taxon>Telluria group</taxon>
        <taxon>Rugamonas</taxon>
    </lineage>
</organism>
<dbReference type="GO" id="GO:0006974">
    <property type="term" value="P:DNA damage response"/>
    <property type="evidence" value="ECO:0007669"/>
    <property type="project" value="TreeGrafter"/>
</dbReference>
<evidence type="ECO:0000313" key="3">
    <source>
        <dbReference type="Proteomes" id="UP000444318"/>
    </source>
</evidence>
<dbReference type="EMBL" id="WHUF01000005">
    <property type="protein sequence ID" value="MQA21942.1"/>
    <property type="molecule type" value="Genomic_DNA"/>
</dbReference>
<dbReference type="PANTHER" id="PTHR34387">
    <property type="entry name" value="SLR1258 PROTEIN"/>
    <property type="match status" value="1"/>
</dbReference>
<name>A0A843SFJ6_9BURK</name>
<dbReference type="Pfam" id="PF04402">
    <property type="entry name" value="SIMPL"/>
    <property type="match status" value="1"/>
</dbReference>
<feature type="signal peptide" evidence="1">
    <location>
        <begin position="1"/>
        <end position="18"/>
    </location>
</feature>
<dbReference type="InterPro" id="IPR052022">
    <property type="entry name" value="26kDa_periplasmic_antigen"/>
</dbReference>
<sequence>MLKKLAFALALLPFAVHASDLPEYPFIHVAGEGFLRLMPDMGEIDFDIAAYDADTNAAVAVVQARVAEIQALLAEQGGDPGKDTEAEVSFADMRKEMRKPANPDPNAAPDYEIRSAVHIVVRDLTKWRAVMLGLLGKPNIDHMSTSFGKSDRIKVEAELTATAIKDAQRRAENLATGLGKKVGAVTAITNGQLRNLTNAVGLLPTDMHNNRRGSNAKAGEKDFLTIQSLQWSQTVDVIYRIK</sequence>
<dbReference type="RefSeq" id="WP_152807425.1">
    <property type="nucleotide sequence ID" value="NZ_WHUF01000005.1"/>
</dbReference>